<evidence type="ECO:0000313" key="4">
    <source>
        <dbReference type="EMBL" id="UZD55730.1"/>
    </source>
</evidence>
<organism evidence="4 5">
    <name type="scientific">Caldimonas aquatica</name>
    <dbReference type="NCBI Taxonomy" id="376175"/>
    <lineage>
        <taxon>Bacteria</taxon>
        <taxon>Pseudomonadati</taxon>
        <taxon>Pseudomonadota</taxon>
        <taxon>Betaproteobacteria</taxon>
        <taxon>Burkholderiales</taxon>
        <taxon>Sphaerotilaceae</taxon>
        <taxon>Caldimonas</taxon>
    </lineage>
</organism>
<evidence type="ECO:0000256" key="1">
    <source>
        <dbReference type="SAM" id="MobiDB-lite"/>
    </source>
</evidence>
<dbReference type="EMBL" id="CP110257">
    <property type="protein sequence ID" value="UZD55730.1"/>
    <property type="molecule type" value="Genomic_DNA"/>
</dbReference>
<feature type="compositionally biased region" description="Low complexity" evidence="1">
    <location>
        <begin position="236"/>
        <end position="249"/>
    </location>
</feature>
<feature type="compositionally biased region" description="Low complexity" evidence="1">
    <location>
        <begin position="46"/>
        <end position="68"/>
    </location>
</feature>
<proteinExistence type="predicted"/>
<feature type="compositionally biased region" description="Pro residues" evidence="1">
    <location>
        <begin position="138"/>
        <end position="147"/>
    </location>
</feature>
<gene>
    <name evidence="4" type="ORF">OMP39_03900</name>
</gene>
<feature type="region of interest" description="Disordered" evidence="1">
    <location>
        <begin position="348"/>
        <end position="398"/>
    </location>
</feature>
<keyword evidence="4" id="KW-0966">Cell projection</keyword>
<dbReference type="InterPro" id="IPR021136">
    <property type="entry name" value="Flagellar_hook_control-like_C"/>
</dbReference>
<keyword evidence="4" id="KW-0969">Cilium</keyword>
<name>A0ABY6MUN9_9BURK</name>
<feature type="chain" id="PRO_5045740167" evidence="2">
    <location>
        <begin position="19"/>
        <end position="398"/>
    </location>
</feature>
<keyword evidence="5" id="KW-1185">Reference proteome</keyword>
<dbReference type="InterPro" id="IPR052563">
    <property type="entry name" value="FliK"/>
</dbReference>
<dbReference type="InterPro" id="IPR038610">
    <property type="entry name" value="FliK-like_C_sf"/>
</dbReference>
<dbReference type="RefSeq" id="WP_264893484.1">
    <property type="nucleotide sequence ID" value="NZ_CP110257.1"/>
</dbReference>
<feature type="compositionally biased region" description="Low complexity" evidence="1">
    <location>
        <begin position="24"/>
        <end position="36"/>
    </location>
</feature>
<keyword evidence="4" id="KW-0282">Flagellum</keyword>
<dbReference type="Gene3D" id="3.30.750.140">
    <property type="match status" value="1"/>
</dbReference>
<dbReference type="Proteomes" id="UP001163266">
    <property type="component" value="Chromosome"/>
</dbReference>
<keyword evidence="2" id="KW-0732">Signal</keyword>
<dbReference type="PANTHER" id="PTHR37533:SF2">
    <property type="entry name" value="FLAGELLAR HOOK-LENGTH CONTROL PROTEIN"/>
    <property type="match status" value="1"/>
</dbReference>
<feature type="signal peptide" evidence="2">
    <location>
        <begin position="1"/>
        <end position="18"/>
    </location>
</feature>
<protein>
    <submittedName>
        <fullName evidence="4">Flagellar hook-length control protein FliK</fullName>
    </submittedName>
</protein>
<dbReference type="CDD" id="cd17470">
    <property type="entry name" value="T3SS_Flik_C"/>
    <property type="match status" value="1"/>
</dbReference>
<evidence type="ECO:0000313" key="5">
    <source>
        <dbReference type="Proteomes" id="UP001163266"/>
    </source>
</evidence>
<sequence length="398" mass="39348">MTLAASICALFTPVGTPAAPSPAAPATASPGRGPSPFAEHMHRAAARAADPAPARAAAPAPEAARTPATPAPQPPRDAPETPHAGASPQDQPRATEQEGPGTPETAGAAQREPESSLAEPAATEPPAWFLAWLTAPPHAAPPAPPSPASAEAATEAPSIELPPDGRTARDPRELPDVGAGRGAPAGSGTAPAFVEQVSAAEDAGRLAVEALAGAEQPPEHGPLPHAEAPSGVPSQAAPTAGPAHGAAAARALPSSAEAVVPAAVQSPEFGEALASQVAYLVRDGVQQARLQLHPAELGPLQVQIALQGQQAQIDFVAASAVTRAAIESSLSSLAATLQQAGFTLAGGGVFQGSSGSPHDRDDRGPGSSAPREVAAVEAGPAPAPRPVGWRAGGVDFYA</sequence>
<reference evidence="4" key="1">
    <citation type="submission" date="2022-10" db="EMBL/GenBank/DDBJ databases">
        <title>Complete genome sequence of Schlegelella aquatica LMG 23380.</title>
        <authorList>
            <person name="Musilova J."/>
            <person name="Kourilova X."/>
            <person name="Bezdicek M."/>
            <person name="Hermankova K."/>
            <person name="Obruca S."/>
            <person name="Sedlar K."/>
        </authorList>
    </citation>
    <scope>NUCLEOTIDE SEQUENCE</scope>
    <source>
        <strain evidence="4">LMG 23380</strain>
    </source>
</reference>
<evidence type="ECO:0000259" key="3">
    <source>
        <dbReference type="Pfam" id="PF02120"/>
    </source>
</evidence>
<dbReference type="PANTHER" id="PTHR37533">
    <property type="entry name" value="FLAGELLAR HOOK-LENGTH CONTROL PROTEIN"/>
    <property type="match status" value="1"/>
</dbReference>
<evidence type="ECO:0000256" key="2">
    <source>
        <dbReference type="SAM" id="SignalP"/>
    </source>
</evidence>
<feature type="compositionally biased region" description="Low complexity" evidence="1">
    <location>
        <begin position="369"/>
        <end position="398"/>
    </location>
</feature>
<feature type="compositionally biased region" description="Low complexity" evidence="1">
    <location>
        <begin position="148"/>
        <end position="157"/>
    </location>
</feature>
<feature type="region of interest" description="Disordered" evidence="1">
    <location>
        <begin position="214"/>
        <end position="249"/>
    </location>
</feature>
<feature type="region of interest" description="Disordered" evidence="1">
    <location>
        <begin position="12"/>
        <end position="190"/>
    </location>
</feature>
<dbReference type="Pfam" id="PF02120">
    <property type="entry name" value="Flg_hook"/>
    <property type="match status" value="1"/>
</dbReference>
<feature type="domain" description="Flagellar hook-length control protein-like C-terminal" evidence="3">
    <location>
        <begin position="276"/>
        <end position="355"/>
    </location>
</feature>
<accession>A0ABY6MUN9</accession>
<feature type="compositionally biased region" description="Basic and acidic residues" evidence="1">
    <location>
        <begin position="166"/>
        <end position="175"/>
    </location>
</feature>